<evidence type="ECO:0000256" key="3">
    <source>
        <dbReference type="ARBA" id="ARBA00022679"/>
    </source>
</evidence>
<sequence length="526" mass="59061">MRLSQMQVKPAFHETNKGKSPNQLIYSYRHKGKKGPQPIQVVAEEAGWRRRHLGGRALTAAQVIVGRGQAQWGLLHCSLHLVANILTMATSNPSGSSGSSAGLGFQGQSQQHSTVNSMQGLQINLCDNTQSKRKALKLNFANPAFKSTAKFTLNPTIQSTHVMHKLDAIRKLETSYQKQDLRTSGAKALSTNEQATKNRLERLRTHSIESSGKLKLSPEQHWDFTAEDLKDLGEIGRGAYGSVNKMSHTPSGQIMAVKRIRSTVDEKEQKQLLMDLDVVMRSSDCPYIVQFYGALFREGDCWICMELMATSFDKFYKYVYSFLDDVIPEEILGKITLATVKALNHLKENLKIIHRDIKPSNILLDTNGNIKLCDFGISGQLVDSIAKTRDAGCRPYMAPERIDPSASRQGYDVRSDVWSLGITLYELATGRFPYPKWNSVFDQLTQVVKGDPPQLSNSEEREFSPSFTSFVNQCLTKDESKRPKYKELLKHPFILMYEERTVDVAGYVGKILEQMPVSPSSPMYVD</sequence>
<dbReference type="GO" id="GO:0004713">
    <property type="term" value="F:protein tyrosine kinase activity"/>
    <property type="evidence" value="ECO:0007669"/>
    <property type="project" value="UniProtKB-KW"/>
</dbReference>
<dbReference type="RefSeq" id="XP_018090924.2">
    <property type="nucleotide sequence ID" value="XM_018235435.2"/>
</dbReference>
<evidence type="ECO:0000256" key="14">
    <source>
        <dbReference type="SAM" id="MobiDB-lite"/>
    </source>
</evidence>
<name>A0A8J0TU58_XENLA</name>
<dbReference type="EC" id="2.7.12.2" evidence="9"/>
<keyword evidence="2" id="KW-0597">Phosphoprotein</keyword>
<dbReference type="CTD" id="399471"/>
<dbReference type="GeneID" id="399471"/>
<dbReference type="InterPro" id="IPR000719">
    <property type="entry name" value="Prot_kinase_dom"/>
</dbReference>
<gene>
    <name evidence="17" type="primary">map2k4.L</name>
</gene>
<dbReference type="InterPro" id="IPR008271">
    <property type="entry name" value="Ser/Thr_kinase_AS"/>
</dbReference>
<evidence type="ECO:0000256" key="7">
    <source>
        <dbReference type="ARBA" id="ARBA00023137"/>
    </source>
</evidence>
<dbReference type="GO" id="GO:0004674">
    <property type="term" value="F:protein serine/threonine kinase activity"/>
    <property type="evidence" value="ECO:0007669"/>
    <property type="project" value="UniProtKB-KW"/>
</dbReference>
<evidence type="ECO:0000256" key="8">
    <source>
        <dbReference type="ARBA" id="ARBA00038035"/>
    </source>
</evidence>
<dbReference type="Gene3D" id="1.10.510.10">
    <property type="entry name" value="Transferase(Phosphotransferase) domain 1"/>
    <property type="match status" value="1"/>
</dbReference>
<keyword evidence="5 17" id="KW-0418">Kinase</keyword>
<comment type="catalytic activity">
    <reaction evidence="10">
        <text>L-seryl-[protein] + ATP = O-phospho-L-seryl-[protein] + ADP + H(+)</text>
        <dbReference type="Rhea" id="RHEA:17989"/>
        <dbReference type="Rhea" id="RHEA-COMP:9863"/>
        <dbReference type="Rhea" id="RHEA-COMP:11604"/>
        <dbReference type="ChEBI" id="CHEBI:15378"/>
        <dbReference type="ChEBI" id="CHEBI:29999"/>
        <dbReference type="ChEBI" id="CHEBI:30616"/>
        <dbReference type="ChEBI" id="CHEBI:83421"/>
        <dbReference type="ChEBI" id="CHEBI:456216"/>
        <dbReference type="EC" id="2.7.12.2"/>
    </reaction>
</comment>
<evidence type="ECO:0000256" key="11">
    <source>
        <dbReference type="ARBA" id="ARBA00049299"/>
    </source>
</evidence>
<evidence type="ECO:0000313" key="17">
    <source>
        <dbReference type="RefSeq" id="XP_018090924.2"/>
    </source>
</evidence>
<dbReference type="Pfam" id="PF00069">
    <property type="entry name" value="Pkinase"/>
    <property type="match status" value="1"/>
</dbReference>
<dbReference type="GO" id="GO:0005829">
    <property type="term" value="C:cytosol"/>
    <property type="evidence" value="ECO:0007669"/>
    <property type="project" value="UniProtKB-ARBA"/>
</dbReference>
<dbReference type="PROSITE" id="PS00108">
    <property type="entry name" value="PROTEIN_KINASE_ST"/>
    <property type="match status" value="1"/>
</dbReference>
<reference evidence="17" key="1">
    <citation type="submission" date="2025-08" db="UniProtKB">
        <authorList>
            <consortium name="RefSeq"/>
        </authorList>
    </citation>
    <scope>IDENTIFICATION</scope>
    <source>
        <strain evidence="17">J_2021</strain>
        <tissue evidence="17">Erythrocytes</tissue>
    </source>
</reference>
<dbReference type="FunFam" id="1.10.510.10:FF:000090">
    <property type="entry name" value="Dual specificity mitogen-activated protein kinase kinase 4"/>
    <property type="match status" value="1"/>
</dbReference>
<feature type="binding site" evidence="13">
    <location>
        <position position="258"/>
    </location>
    <ligand>
        <name>ATP</name>
        <dbReference type="ChEBI" id="CHEBI:30616"/>
    </ligand>
</feature>
<evidence type="ECO:0000313" key="16">
    <source>
        <dbReference type="Proteomes" id="UP000186698"/>
    </source>
</evidence>
<evidence type="ECO:0000256" key="9">
    <source>
        <dbReference type="ARBA" id="ARBA00038999"/>
    </source>
</evidence>
<evidence type="ECO:0000256" key="2">
    <source>
        <dbReference type="ARBA" id="ARBA00022553"/>
    </source>
</evidence>
<evidence type="ECO:0000259" key="15">
    <source>
        <dbReference type="PROSITE" id="PS50011"/>
    </source>
</evidence>
<dbReference type="Proteomes" id="UP000186698">
    <property type="component" value="Chromosome 9_10L"/>
</dbReference>
<keyword evidence="4 13" id="KW-0547">Nucleotide-binding</keyword>
<dbReference type="CDD" id="cd06616">
    <property type="entry name" value="PKc_MKK4"/>
    <property type="match status" value="1"/>
</dbReference>
<dbReference type="GO" id="GO:0033554">
    <property type="term" value="P:cellular response to stress"/>
    <property type="evidence" value="ECO:0007669"/>
    <property type="project" value="UniProtKB-ARBA"/>
</dbReference>
<comment type="similarity">
    <text evidence="8">Belongs to the protein kinase superfamily. STE Ser/Thr protein kinase family. MAP kinase kinase subfamily.</text>
</comment>
<dbReference type="PANTHER" id="PTHR48013:SF15">
    <property type="entry name" value="DUAL SPECIFICITY MITOGEN-ACTIVATED PROTEIN KINASE KINASE 4"/>
    <property type="match status" value="1"/>
</dbReference>
<dbReference type="PROSITE" id="PS00107">
    <property type="entry name" value="PROTEIN_KINASE_ATP"/>
    <property type="match status" value="1"/>
</dbReference>
<dbReference type="InterPro" id="IPR011009">
    <property type="entry name" value="Kinase-like_dom_sf"/>
</dbReference>
<dbReference type="GO" id="GO:0004708">
    <property type="term" value="F:MAP kinase kinase activity"/>
    <property type="evidence" value="ECO:0000318"/>
    <property type="project" value="GO_Central"/>
</dbReference>
<evidence type="ECO:0000256" key="1">
    <source>
        <dbReference type="ARBA" id="ARBA00022527"/>
    </source>
</evidence>
<protein>
    <recommendedName>
        <fullName evidence="9">mitogen-activated protein kinase kinase</fullName>
        <ecNumber evidence="9">2.7.12.2</ecNumber>
    </recommendedName>
</protein>
<dbReference type="PROSITE" id="PS50011">
    <property type="entry name" value="PROTEIN_KINASE_DOM"/>
    <property type="match status" value="1"/>
</dbReference>
<feature type="region of interest" description="Disordered" evidence="14">
    <location>
        <begin position="1"/>
        <end position="20"/>
    </location>
</feature>
<dbReference type="KEGG" id="xla:399471"/>
<dbReference type="InterPro" id="IPR017441">
    <property type="entry name" value="Protein_kinase_ATP_BS"/>
</dbReference>
<evidence type="ECO:0000256" key="10">
    <source>
        <dbReference type="ARBA" id="ARBA00049014"/>
    </source>
</evidence>
<evidence type="ECO:0000256" key="5">
    <source>
        <dbReference type="ARBA" id="ARBA00022777"/>
    </source>
</evidence>
<keyword evidence="3" id="KW-0808">Transferase</keyword>
<dbReference type="FunFam" id="3.30.200.20:FF:000126">
    <property type="entry name" value="Dual specificity mitogen-activated protein kinase kinase 4"/>
    <property type="match status" value="1"/>
</dbReference>
<dbReference type="AlphaFoldDB" id="A0A8J0TU58"/>
<keyword evidence="16" id="KW-1185">Reference proteome</keyword>
<evidence type="ECO:0000256" key="13">
    <source>
        <dbReference type="PROSITE-ProRule" id="PRU10141"/>
    </source>
</evidence>
<organism evidence="16 17">
    <name type="scientific">Xenopus laevis</name>
    <name type="common">African clawed frog</name>
    <dbReference type="NCBI Taxonomy" id="8355"/>
    <lineage>
        <taxon>Eukaryota</taxon>
        <taxon>Metazoa</taxon>
        <taxon>Chordata</taxon>
        <taxon>Craniata</taxon>
        <taxon>Vertebrata</taxon>
        <taxon>Euteleostomi</taxon>
        <taxon>Amphibia</taxon>
        <taxon>Batrachia</taxon>
        <taxon>Anura</taxon>
        <taxon>Pipoidea</taxon>
        <taxon>Pipidae</taxon>
        <taxon>Xenopodinae</taxon>
        <taxon>Xenopus</taxon>
        <taxon>Xenopus</taxon>
    </lineage>
</organism>
<dbReference type="PANTHER" id="PTHR48013">
    <property type="entry name" value="DUAL SPECIFICITY MITOGEN-ACTIVATED PROTEIN KINASE KINASE 5-RELATED"/>
    <property type="match status" value="1"/>
</dbReference>
<keyword evidence="7" id="KW-0829">Tyrosine-protein kinase</keyword>
<proteinExistence type="inferred from homology"/>
<dbReference type="Gene3D" id="3.30.200.20">
    <property type="entry name" value="Phosphorylase Kinase, domain 1"/>
    <property type="match status" value="1"/>
</dbReference>
<dbReference type="SMART" id="SM00220">
    <property type="entry name" value="S_TKc"/>
    <property type="match status" value="1"/>
</dbReference>
<dbReference type="GO" id="GO:0008545">
    <property type="term" value="F:JUN kinase kinase activity"/>
    <property type="evidence" value="ECO:0007669"/>
    <property type="project" value="TreeGrafter"/>
</dbReference>
<comment type="catalytic activity">
    <reaction evidence="12">
        <text>L-tyrosyl-[protein] + ATP = O-phospho-L-tyrosyl-[protein] + ADP + H(+)</text>
        <dbReference type="Rhea" id="RHEA:10596"/>
        <dbReference type="Rhea" id="RHEA-COMP:10136"/>
        <dbReference type="Rhea" id="RHEA-COMP:20101"/>
        <dbReference type="ChEBI" id="CHEBI:15378"/>
        <dbReference type="ChEBI" id="CHEBI:30616"/>
        <dbReference type="ChEBI" id="CHEBI:46858"/>
        <dbReference type="ChEBI" id="CHEBI:61978"/>
        <dbReference type="ChEBI" id="CHEBI:456216"/>
        <dbReference type="EC" id="2.7.12.2"/>
    </reaction>
</comment>
<dbReference type="OrthoDB" id="10252354at2759"/>
<keyword evidence="1" id="KW-0723">Serine/threonine-protein kinase</keyword>
<dbReference type="SUPFAM" id="SSF56112">
    <property type="entry name" value="Protein kinase-like (PK-like)"/>
    <property type="match status" value="1"/>
</dbReference>
<evidence type="ECO:0000256" key="12">
    <source>
        <dbReference type="ARBA" id="ARBA00051693"/>
    </source>
</evidence>
<keyword evidence="6 13" id="KW-0067">ATP-binding</keyword>
<evidence type="ECO:0000256" key="4">
    <source>
        <dbReference type="ARBA" id="ARBA00022741"/>
    </source>
</evidence>
<accession>A0A8J0TU58</accession>
<dbReference type="GO" id="GO:0005524">
    <property type="term" value="F:ATP binding"/>
    <property type="evidence" value="ECO:0007669"/>
    <property type="project" value="UniProtKB-UniRule"/>
</dbReference>
<comment type="catalytic activity">
    <reaction evidence="11">
        <text>L-threonyl-[protein] + ATP = O-phospho-L-threonyl-[protein] + ADP + H(+)</text>
        <dbReference type="Rhea" id="RHEA:46608"/>
        <dbReference type="Rhea" id="RHEA-COMP:11060"/>
        <dbReference type="Rhea" id="RHEA-COMP:11605"/>
        <dbReference type="ChEBI" id="CHEBI:15378"/>
        <dbReference type="ChEBI" id="CHEBI:30013"/>
        <dbReference type="ChEBI" id="CHEBI:30616"/>
        <dbReference type="ChEBI" id="CHEBI:61977"/>
        <dbReference type="ChEBI" id="CHEBI:456216"/>
        <dbReference type="EC" id="2.7.12.2"/>
    </reaction>
</comment>
<feature type="domain" description="Protein kinase" evidence="15">
    <location>
        <begin position="229"/>
        <end position="494"/>
    </location>
</feature>
<dbReference type="GO" id="GO:0000165">
    <property type="term" value="P:MAPK cascade"/>
    <property type="evidence" value="ECO:0000318"/>
    <property type="project" value="GO_Central"/>
</dbReference>
<evidence type="ECO:0000256" key="6">
    <source>
        <dbReference type="ARBA" id="ARBA00022840"/>
    </source>
</evidence>